<proteinExistence type="predicted"/>
<reference evidence="1 2" key="1">
    <citation type="journal article" date="2022" name="New Phytol.">
        <title>Ecological generalism drives hyperdiversity of secondary metabolite gene clusters in xylarialean endophytes.</title>
        <authorList>
            <person name="Franco M.E.E."/>
            <person name="Wisecaver J.H."/>
            <person name="Arnold A.E."/>
            <person name="Ju Y.M."/>
            <person name="Slot J.C."/>
            <person name="Ahrendt S."/>
            <person name="Moore L.P."/>
            <person name="Eastman K.E."/>
            <person name="Scott K."/>
            <person name="Konkel Z."/>
            <person name="Mondo S.J."/>
            <person name="Kuo A."/>
            <person name="Hayes R.D."/>
            <person name="Haridas S."/>
            <person name="Andreopoulos B."/>
            <person name="Riley R."/>
            <person name="LaButti K."/>
            <person name="Pangilinan J."/>
            <person name="Lipzen A."/>
            <person name="Amirebrahimi M."/>
            <person name="Yan J."/>
            <person name="Adam C."/>
            <person name="Keymanesh K."/>
            <person name="Ng V."/>
            <person name="Louie K."/>
            <person name="Northen T."/>
            <person name="Drula E."/>
            <person name="Henrissat B."/>
            <person name="Hsieh H.M."/>
            <person name="Youens-Clark K."/>
            <person name="Lutzoni F."/>
            <person name="Miadlikowska J."/>
            <person name="Eastwood D.C."/>
            <person name="Hamelin R.C."/>
            <person name="Grigoriev I.V."/>
            <person name="U'Ren J.M."/>
        </authorList>
    </citation>
    <scope>NUCLEOTIDE SEQUENCE [LARGE SCALE GENOMIC DNA]</scope>
    <source>
        <strain evidence="1 2">CBS 119005</strain>
    </source>
</reference>
<evidence type="ECO:0000313" key="2">
    <source>
        <dbReference type="Proteomes" id="UP001497700"/>
    </source>
</evidence>
<dbReference type="EMBL" id="MU393492">
    <property type="protein sequence ID" value="KAI4864076.1"/>
    <property type="molecule type" value="Genomic_DNA"/>
</dbReference>
<dbReference type="Proteomes" id="UP001497700">
    <property type="component" value="Unassembled WGS sequence"/>
</dbReference>
<comment type="caution">
    <text evidence="1">The sequence shown here is derived from an EMBL/GenBank/DDBJ whole genome shotgun (WGS) entry which is preliminary data.</text>
</comment>
<gene>
    <name evidence="1" type="ORF">F4820DRAFT_424930</name>
</gene>
<keyword evidence="2" id="KW-1185">Reference proteome</keyword>
<protein>
    <submittedName>
        <fullName evidence="1">Uncharacterized protein</fullName>
    </submittedName>
</protein>
<accession>A0ACB9YXZ4</accession>
<sequence length="344" mass="36851">MSTVITQAPDRTLRCHSSEAPSPGEGEVLIKILASPVNQLDLLVLAGKYPVQPKHKYNGESIVGYDGVGEVVACGAGVTNLAPGDSVIPSQFGVGTWRSQAAVKATMLQKISTPKAAEFACLLRMAVGPGYFLVEEIRNLKPGEYIIQNAGTSAVAQYVTQFANRRGVGVIHVIRDRPDAEAESVKTALLSLGAAEVFTESEIVDKVAALKQSKRITLALDSVYGASGSTILAALSDEGTFVHMGFLGGVNGKLQLGPQDLFGRRLTLRGFRGSAHMAARTPEEQGKLLDFWVDLFNKDQLKLPALGLSFVDWRTSDGGQAVFDAVKRAQEAKLGQRKQVLIFK</sequence>
<name>A0ACB9YXZ4_9PEZI</name>
<evidence type="ECO:0000313" key="1">
    <source>
        <dbReference type="EMBL" id="KAI4864076.1"/>
    </source>
</evidence>
<organism evidence="1 2">
    <name type="scientific">Hypoxylon rubiginosum</name>
    <dbReference type="NCBI Taxonomy" id="110542"/>
    <lineage>
        <taxon>Eukaryota</taxon>
        <taxon>Fungi</taxon>
        <taxon>Dikarya</taxon>
        <taxon>Ascomycota</taxon>
        <taxon>Pezizomycotina</taxon>
        <taxon>Sordariomycetes</taxon>
        <taxon>Xylariomycetidae</taxon>
        <taxon>Xylariales</taxon>
        <taxon>Hypoxylaceae</taxon>
        <taxon>Hypoxylon</taxon>
    </lineage>
</organism>